<feature type="DNA-binding region" description="H-T-H motif" evidence="4">
    <location>
        <begin position="38"/>
        <end position="57"/>
    </location>
</feature>
<dbReference type="InterPro" id="IPR001647">
    <property type="entry name" value="HTH_TetR"/>
</dbReference>
<dbReference type="InterPro" id="IPR050109">
    <property type="entry name" value="HTH-type_TetR-like_transc_reg"/>
</dbReference>
<geneLocation type="plasmid" evidence="7 8">
    <name>pPDG2</name>
</geneLocation>
<dbReference type="InterPro" id="IPR041490">
    <property type="entry name" value="KstR2_TetR_C"/>
</dbReference>
<dbReference type="SUPFAM" id="SSF46689">
    <property type="entry name" value="Homeodomain-like"/>
    <property type="match status" value="1"/>
</dbReference>
<dbReference type="PROSITE" id="PS50977">
    <property type="entry name" value="HTH_TETR_2"/>
    <property type="match status" value="1"/>
</dbReference>
<dbReference type="SUPFAM" id="SSF48498">
    <property type="entry name" value="Tetracyclin repressor-like, C-terminal domain"/>
    <property type="match status" value="1"/>
</dbReference>
<dbReference type="AlphaFoldDB" id="A0A076EYB2"/>
<feature type="domain" description="HTH tetR-type" evidence="6">
    <location>
        <begin position="15"/>
        <end position="75"/>
    </location>
</feature>
<dbReference type="EMBL" id="CP008949">
    <property type="protein sequence ID" value="AII10940.1"/>
    <property type="molecule type" value="Genomic_DNA"/>
</dbReference>
<evidence type="ECO:0000256" key="1">
    <source>
        <dbReference type="ARBA" id="ARBA00023015"/>
    </source>
</evidence>
<dbReference type="InterPro" id="IPR036271">
    <property type="entry name" value="Tet_transcr_reg_TetR-rel_C_sf"/>
</dbReference>
<dbReference type="GO" id="GO:0003700">
    <property type="term" value="F:DNA-binding transcription factor activity"/>
    <property type="evidence" value="ECO:0007669"/>
    <property type="project" value="TreeGrafter"/>
</dbReference>
<feature type="region of interest" description="Disordered" evidence="5">
    <location>
        <begin position="202"/>
        <end position="236"/>
    </location>
</feature>
<proteinExistence type="predicted"/>
<dbReference type="PRINTS" id="PR00455">
    <property type="entry name" value="HTHTETR"/>
</dbReference>
<protein>
    <recommendedName>
        <fullName evidence="6">HTH tetR-type domain-containing protein</fullName>
    </recommendedName>
</protein>
<accession>A0A076EYB2</accession>
<dbReference type="Gene3D" id="1.10.357.10">
    <property type="entry name" value="Tetracycline Repressor, domain 2"/>
    <property type="match status" value="1"/>
</dbReference>
<keyword evidence="2 4" id="KW-0238">DNA-binding</keyword>
<evidence type="ECO:0000256" key="4">
    <source>
        <dbReference type="PROSITE-ProRule" id="PRU00335"/>
    </source>
</evidence>
<dbReference type="Proteomes" id="UP000028488">
    <property type="component" value="Plasmid pPDG2"/>
</dbReference>
<evidence type="ECO:0000256" key="5">
    <source>
        <dbReference type="SAM" id="MobiDB-lite"/>
    </source>
</evidence>
<dbReference type="GO" id="GO:0000976">
    <property type="term" value="F:transcription cis-regulatory region binding"/>
    <property type="evidence" value="ECO:0007669"/>
    <property type="project" value="TreeGrafter"/>
</dbReference>
<evidence type="ECO:0000313" key="7">
    <source>
        <dbReference type="EMBL" id="AII10940.1"/>
    </source>
</evidence>
<feature type="compositionally biased region" description="Pro residues" evidence="5">
    <location>
        <begin position="208"/>
        <end position="217"/>
    </location>
</feature>
<dbReference type="Gene3D" id="1.10.10.60">
    <property type="entry name" value="Homeodomain-like"/>
    <property type="match status" value="1"/>
</dbReference>
<reference evidence="7 8" key="1">
    <citation type="submission" date="2014-07" db="EMBL/GenBank/DDBJ databases">
        <title>Genome Sequence of Rhodococcus opacus Strain R7, a Biodegrader of Mono- and Polycyclic Aromatic Hydrocarbons.</title>
        <authorList>
            <person name="Di Gennaro P."/>
            <person name="Zampolli J."/>
            <person name="Presti I."/>
            <person name="Cappelletti M."/>
            <person name="D'Ursi P."/>
            <person name="Orro A."/>
            <person name="Mezzelani A."/>
            <person name="Milanesi L."/>
        </authorList>
    </citation>
    <scope>NUCLEOTIDE SEQUENCE [LARGE SCALE GENOMIC DNA]</scope>
    <source>
        <strain evidence="7 8">R7</strain>
        <plasmid evidence="7">pPDG2</plasmid>
    </source>
</reference>
<evidence type="ECO:0000313" key="8">
    <source>
        <dbReference type="Proteomes" id="UP000028488"/>
    </source>
</evidence>
<dbReference type="InterPro" id="IPR009057">
    <property type="entry name" value="Homeodomain-like_sf"/>
</dbReference>
<evidence type="ECO:0000256" key="2">
    <source>
        <dbReference type="ARBA" id="ARBA00023125"/>
    </source>
</evidence>
<keyword evidence="1" id="KW-0805">Transcription regulation</keyword>
<keyword evidence="3" id="KW-0804">Transcription</keyword>
<gene>
    <name evidence="7" type="ORF">EP51_43240</name>
</gene>
<dbReference type="Pfam" id="PF17932">
    <property type="entry name" value="TetR_C_24"/>
    <property type="match status" value="1"/>
</dbReference>
<dbReference type="Pfam" id="PF00440">
    <property type="entry name" value="TetR_N"/>
    <property type="match status" value="1"/>
</dbReference>
<evidence type="ECO:0000256" key="3">
    <source>
        <dbReference type="ARBA" id="ARBA00023163"/>
    </source>
</evidence>
<dbReference type="RefSeq" id="WP_128970214.1">
    <property type="nucleotide sequence ID" value="NZ_CP008949.1"/>
</dbReference>
<dbReference type="PANTHER" id="PTHR30055">
    <property type="entry name" value="HTH-TYPE TRANSCRIPTIONAL REGULATOR RUTR"/>
    <property type="match status" value="1"/>
</dbReference>
<evidence type="ECO:0000259" key="6">
    <source>
        <dbReference type="PROSITE" id="PS50977"/>
    </source>
</evidence>
<dbReference type="PANTHER" id="PTHR30055:SF234">
    <property type="entry name" value="HTH-TYPE TRANSCRIPTIONAL REGULATOR BETI"/>
    <property type="match status" value="1"/>
</dbReference>
<sequence>MTKKTRTAADESKSARTRERILDSAAHVLSRKGFAGTRLADVADHAELQAPAIYYYFKSREELIEEVMVVGARNIRQHVVETLESLPSDTRPFDRILAAVEAHLRYTLIISDYTTAATRNGGQLPDHLAERHDQARIEYGKVWKDLFVEARKAGEIRSDLDLGSARMFTLGALNWAVEWWNPDGSSTVDVLVHTAQSILLGGLVSEPSTPPAPAPRTPPRKKPAASRTRRVKETAG</sequence>
<feature type="compositionally biased region" description="Basic residues" evidence="5">
    <location>
        <begin position="218"/>
        <end position="230"/>
    </location>
</feature>
<keyword evidence="7" id="KW-0614">Plasmid</keyword>
<organism evidence="7 8">
    <name type="scientific">Rhodococcus opacus</name>
    <name type="common">Nocardia opaca</name>
    <dbReference type="NCBI Taxonomy" id="37919"/>
    <lineage>
        <taxon>Bacteria</taxon>
        <taxon>Bacillati</taxon>
        <taxon>Actinomycetota</taxon>
        <taxon>Actinomycetes</taxon>
        <taxon>Mycobacteriales</taxon>
        <taxon>Nocardiaceae</taxon>
        <taxon>Rhodococcus</taxon>
    </lineage>
</organism>
<name>A0A076EYB2_RHOOP</name>